<proteinExistence type="inferred from homology"/>
<feature type="domain" description="Lysidine-tRNA(Ile) synthetase C-terminal" evidence="10">
    <location>
        <begin position="383"/>
        <end position="457"/>
    </location>
</feature>
<dbReference type="Pfam" id="PF09179">
    <property type="entry name" value="TilS"/>
    <property type="match status" value="1"/>
</dbReference>
<keyword evidence="9" id="KW-0472">Membrane</keyword>
<dbReference type="InterPro" id="IPR011063">
    <property type="entry name" value="TilS/TtcA_N"/>
</dbReference>
<protein>
    <recommendedName>
        <fullName evidence="8">tRNA(Ile)-lysidine synthase</fullName>
        <ecNumber evidence="8">6.3.4.19</ecNumber>
    </recommendedName>
    <alternativeName>
        <fullName evidence="8">tRNA(Ile)-2-lysyl-cytidine synthase</fullName>
    </alternativeName>
    <alternativeName>
        <fullName evidence="8">tRNA(Ile)-lysidine synthetase</fullName>
    </alternativeName>
</protein>
<keyword evidence="2 8" id="KW-0963">Cytoplasm</keyword>
<evidence type="ECO:0000259" key="10">
    <source>
        <dbReference type="SMART" id="SM00977"/>
    </source>
</evidence>
<evidence type="ECO:0000256" key="4">
    <source>
        <dbReference type="ARBA" id="ARBA00022694"/>
    </source>
</evidence>
<evidence type="ECO:0000313" key="11">
    <source>
        <dbReference type="EMBL" id="MFC5629055.1"/>
    </source>
</evidence>
<keyword evidence="12" id="KW-1185">Reference proteome</keyword>
<dbReference type="Gene3D" id="3.40.50.620">
    <property type="entry name" value="HUPs"/>
    <property type="match status" value="1"/>
</dbReference>
<sequence>MRNKTEDWIKERRLLKQGDRVVVALSGGPDSMALLHLFYQLRKKWELQLFAAHVNHGLREDARADEEFVITWCQKWDIPLFHTTIDVKSAVKIGGSVQEEARRLRYQYFHSLMKDHRLDVLATGHHADDQVETILMKLTSGRSLLGEVGMKDTRPFSTGRLIRPLLSVTKTEILQYLEENDLPYQIDRSNFSMDYTRNRFRKMILPFLKKENPKVHHHFQVFADWVEEERTYIEEEAKRRLEKIIVRQNDGFVTISLASFQTWPLPLQRRTIHLILNYLCLKELPMISVLHIDTLISLIQQDKPSFSLDWPGGVYVFRSYHVLHFTTNKDNDHDTKHLQSLLFFEEATFHHYHFSKQTETEPISQVRHGDVLIVREEDIVFPLTIRTVQPGDRIQVLGMKGHKKVHRIFIDEKIPRKKRQTWPVVTDARGEVIWIPFLKKSSYHCRYREKGKTYVVLKCIDMKRNENHDIE</sequence>
<dbReference type="EC" id="6.3.4.19" evidence="8"/>
<dbReference type="HAMAP" id="MF_01161">
    <property type="entry name" value="tRNA_Ile_lys_synt"/>
    <property type="match status" value="1"/>
</dbReference>
<dbReference type="Pfam" id="PF01171">
    <property type="entry name" value="ATP_bind_3"/>
    <property type="match status" value="1"/>
</dbReference>
<name>A0ABW0U6E9_9BACI</name>
<feature type="transmembrane region" description="Helical" evidence="9">
    <location>
        <begin position="21"/>
        <end position="39"/>
    </location>
</feature>
<keyword evidence="9" id="KW-1133">Transmembrane helix</keyword>
<dbReference type="CDD" id="cd01992">
    <property type="entry name" value="TilS_N"/>
    <property type="match status" value="1"/>
</dbReference>
<dbReference type="EMBL" id="JBHSPF010000046">
    <property type="protein sequence ID" value="MFC5629055.1"/>
    <property type="molecule type" value="Genomic_DNA"/>
</dbReference>
<keyword evidence="5 8" id="KW-0547">Nucleotide-binding</keyword>
<dbReference type="SUPFAM" id="SSF52402">
    <property type="entry name" value="Adenine nucleotide alpha hydrolases-like"/>
    <property type="match status" value="1"/>
</dbReference>
<evidence type="ECO:0000256" key="3">
    <source>
        <dbReference type="ARBA" id="ARBA00022598"/>
    </source>
</evidence>
<dbReference type="Proteomes" id="UP001596143">
    <property type="component" value="Unassembled WGS sequence"/>
</dbReference>
<dbReference type="Gene3D" id="3.30.465.60">
    <property type="match status" value="1"/>
</dbReference>
<dbReference type="RefSeq" id="WP_270895750.1">
    <property type="nucleotide sequence ID" value="NZ_JBHSPF010000046.1"/>
</dbReference>
<keyword evidence="4 8" id="KW-0819">tRNA processing</keyword>
<gene>
    <name evidence="8 11" type="primary">tilS</name>
    <name evidence="11" type="ORF">ACFPTR_09230</name>
</gene>
<comment type="function">
    <text evidence="8">Ligates lysine onto the cytidine present at position 34 of the AUA codon-specific tRNA(Ile) that contains the anticodon CAU, in an ATP-dependent manner. Cytidine is converted to lysidine, thus changing the amino acid specificity of the tRNA from methionine to isoleucine.</text>
</comment>
<dbReference type="PANTHER" id="PTHR43033:SF1">
    <property type="entry name" value="TRNA(ILE)-LYSIDINE SYNTHASE-RELATED"/>
    <property type="match status" value="1"/>
</dbReference>
<organism evidence="11 12">
    <name type="scientific">Aliibacillus thermotolerans</name>
    <dbReference type="NCBI Taxonomy" id="1834418"/>
    <lineage>
        <taxon>Bacteria</taxon>
        <taxon>Bacillati</taxon>
        <taxon>Bacillota</taxon>
        <taxon>Bacilli</taxon>
        <taxon>Bacillales</taxon>
        <taxon>Bacillaceae</taxon>
        <taxon>Aliibacillus</taxon>
    </lineage>
</organism>
<keyword evidence="9" id="KW-0812">Transmembrane</keyword>
<feature type="binding site" evidence="8">
    <location>
        <begin position="26"/>
        <end position="31"/>
    </location>
    <ligand>
        <name>ATP</name>
        <dbReference type="ChEBI" id="CHEBI:30616"/>
    </ligand>
</feature>
<comment type="caution">
    <text evidence="11">The sequence shown here is derived from an EMBL/GenBank/DDBJ whole genome shotgun (WGS) entry which is preliminary data.</text>
</comment>
<accession>A0ABW0U6E9</accession>
<keyword evidence="6 8" id="KW-0067">ATP-binding</keyword>
<evidence type="ECO:0000256" key="6">
    <source>
        <dbReference type="ARBA" id="ARBA00022840"/>
    </source>
</evidence>
<comment type="similarity">
    <text evidence="8">Belongs to the tRNA(Ile)-lysidine synthase family.</text>
</comment>
<dbReference type="InterPro" id="IPR012796">
    <property type="entry name" value="Lysidine-tRNA-synth_C"/>
</dbReference>
<dbReference type="InterPro" id="IPR012094">
    <property type="entry name" value="tRNA_Ile_lys_synt"/>
</dbReference>
<evidence type="ECO:0000313" key="12">
    <source>
        <dbReference type="Proteomes" id="UP001596143"/>
    </source>
</evidence>
<dbReference type="GO" id="GO:0032267">
    <property type="term" value="F:tRNA(Ile)-lysidine synthase activity"/>
    <property type="evidence" value="ECO:0007669"/>
    <property type="project" value="UniProtKB-EC"/>
</dbReference>
<evidence type="ECO:0000256" key="2">
    <source>
        <dbReference type="ARBA" id="ARBA00022490"/>
    </source>
</evidence>
<evidence type="ECO:0000256" key="8">
    <source>
        <dbReference type="HAMAP-Rule" id="MF_01161"/>
    </source>
</evidence>
<dbReference type="SUPFAM" id="SSF56037">
    <property type="entry name" value="PheT/TilS domain"/>
    <property type="match status" value="1"/>
</dbReference>
<dbReference type="SMART" id="SM00977">
    <property type="entry name" value="TilS_C"/>
    <property type="match status" value="1"/>
</dbReference>
<dbReference type="NCBIfam" id="TIGR02432">
    <property type="entry name" value="lysidine_TilS_N"/>
    <property type="match status" value="1"/>
</dbReference>
<dbReference type="Pfam" id="PF11734">
    <property type="entry name" value="TilS_C"/>
    <property type="match status" value="1"/>
</dbReference>
<evidence type="ECO:0000256" key="5">
    <source>
        <dbReference type="ARBA" id="ARBA00022741"/>
    </source>
</evidence>
<comment type="subcellular location">
    <subcellularLocation>
        <location evidence="1 8">Cytoplasm</location>
    </subcellularLocation>
</comment>
<evidence type="ECO:0000256" key="1">
    <source>
        <dbReference type="ARBA" id="ARBA00004496"/>
    </source>
</evidence>
<comment type="domain">
    <text evidence="8">The N-terminal region contains the highly conserved SGGXDS motif, predicted to be a P-loop motif involved in ATP binding.</text>
</comment>
<dbReference type="NCBIfam" id="TIGR02433">
    <property type="entry name" value="lysidine_TilS_C"/>
    <property type="match status" value="1"/>
</dbReference>
<dbReference type="InterPro" id="IPR015262">
    <property type="entry name" value="tRNA_Ile_lys_synt_subst-bd"/>
</dbReference>
<reference evidence="12" key="1">
    <citation type="journal article" date="2019" name="Int. J. Syst. Evol. Microbiol.">
        <title>The Global Catalogue of Microorganisms (GCM) 10K type strain sequencing project: providing services to taxonomists for standard genome sequencing and annotation.</title>
        <authorList>
            <consortium name="The Broad Institute Genomics Platform"/>
            <consortium name="The Broad Institute Genome Sequencing Center for Infectious Disease"/>
            <person name="Wu L."/>
            <person name="Ma J."/>
        </authorList>
    </citation>
    <scope>NUCLEOTIDE SEQUENCE [LARGE SCALE GENOMIC DNA]</scope>
    <source>
        <strain evidence="12">CGMCC 1.15790</strain>
    </source>
</reference>
<comment type="catalytic activity">
    <reaction evidence="7 8">
        <text>cytidine(34) in tRNA(Ile2) + L-lysine + ATP = lysidine(34) in tRNA(Ile2) + AMP + diphosphate + H(+)</text>
        <dbReference type="Rhea" id="RHEA:43744"/>
        <dbReference type="Rhea" id="RHEA-COMP:10625"/>
        <dbReference type="Rhea" id="RHEA-COMP:10670"/>
        <dbReference type="ChEBI" id="CHEBI:15378"/>
        <dbReference type="ChEBI" id="CHEBI:30616"/>
        <dbReference type="ChEBI" id="CHEBI:32551"/>
        <dbReference type="ChEBI" id="CHEBI:33019"/>
        <dbReference type="ChEBI" id="CHEBI:82748"/>
        <dbReference type="ChEBI" id="CHEBI:83665"/>
        <dbReference type="ChEBI" id="CHEBI:456215"/>
        <dbReference type="EC" id="6.3.4.19"/>
    </reaction>
</comment>
<dbReference type="PANTHER" id="PTHR43033">
    <property type="entry name" value="TRNA(ILE)-LYSIDINE SYNTHASE-RELATED"/>
    <property type="match status" value="1"/>
</dbReference>
<dbReference type="InterPro" id="IPR014729">
    <property type="entry name" value="Rossmann-like_a/b/a_fold"/>
</dbReference>
<evidence type="ECO:0000256" key="7">
    <source>
        <dbReference type="ARBA" id="ARBA00048539"/>
    </source>
</evidence>
<dbReference type="InterPro" id="IPR012795">
    <property type="entry name" value="tRNA_Ile_lys_synt_N"/>
</dbReference>
<keyword evidence="3 8" id="KW-0436">Ligase</keyword>
<dbReference type="SUPFAM" id="SSF82829">
    <property type="entry name" value="MesJ substrate recognition domain-like"/>
    <property type="match status" value="1"/>
</dbReference>
<evidence type="ECO:0000256" key="9">
    <source>
        <dbReference type="SAM" id="Phobius"/>
    </source>
</evidence>